<comment type="caution">
    <text evidence="1">The sequence shown here is derived from an EMBL/GenBank/DDBJ whole genome shotgun (WGS) entry which is preliminary data.</text>
</comment>
<dbReference type="EMBL" id="CAJJDM010000054">
    <property type="protein sequence ID" value="CAD8075421.1"/>
    <property type="molecule type" value="Genomic_DNA"/>
</dbReference>
<name>A0A8S1MBF4_PARPR</name>
<dbReference type="Proteomes" id="UP000688137">
    <property type="component" value="Unassembled WGS sequence"/>
</dbReference>
<dbReference type="AlphaFoldDB" id="A0A8S1MBF4"/>
<accession>A0A8S1MBF4</accession>
<sequence>MKRQKQFEFNFTEKIKYHHQPLRMSPSFRIKFYSPTKVQKNKLNYQKDIKLYQSHCFGQFIDTYHIPTIHTQRAASQKKAYLYSRQQTPNYSQINQKDSDIENNKFLESSRIIRLKKQIRIIDNIQ</sequence>
<gene>
    <name evidence="1" type="ORF">PPRIM_AZ9-3.1.T0540197</name>
</gene>
<protein>
    <submittedName>
        <fullName evidence="1">Uncharacterized protein</fullName>
    </submittedName>
</protein>
<keyword evidence="2" id="KW-1185">Reference proteome</keyword>
<evidence type="ECO:0000313" key="1">
    <source>
        <dbReference type="EMBL" id="CAD8075421.1"/>
    </source>
</evidence>
<organism evidence="1 2">
    <name type="scientific">Paramecium primaurelia</name>
    <dbReference type="NCBI Taxonomy" id="5886"/>
    <lineage>
        <taxon>Eukaryota</taxon>
        <taxon>Sar</taxon>
        <taxon>Alveolata</taxon>
        <taxon>Ciliophora</taxon>
        <taxon>Intramacronucleata</taxon>
        <taxon>Oligohymenophorea</taxon>
        <taxon>Peniculida</taxon>
        <taxon>Parameciidae</taxon>
        <taxon>Paramecium</taxon>
    </lineage>
</organism>
<evidence type="ECO:0000313" key="2">
    <source>
        <dbReference type="Proteomes" id="UP000688137"/>
    </source>
</evidence>
<reference evidence="1" key="1">
    <citation type="submission" date="2021-01" db="EMBL/GenBank/DDBJ databases">
        <authorList>
            <consortium name="Genoscope - CEA"/>
            <person name="William W."/>
        </authorList>
    </citation>
    <scope>NUCLEOTIDE SEQUENCE</scope>
</reference>
<dbReference type="OMA" id="NYHIPTI"/>
<proteinExistence type="predicted"/>